<dbReference type="PANTHER" id="PTHR36766">
    <property type="entry name" value="PLANT BROAD-SPECTRUM MILDEW RESISTANCE PROTEIN RPW8"/>
    <property type="match status" value="1"/>
</dbReference>
<dbReference type="Gene3D" id="3.80.10.10">
    <property type="entry name" value="Ribonuclease Inhibitor"/>
    <property type="match status" value="1"/>
</dbReference>
<evidence type="ECO:0000313" key="3">
    <source>
        <dbReference type="Proteomes" id="UP000823674"/>
    </source>
</evidence>
<protein>
    <recommendedName>
        <fullName evidence="4">Disease resistance protein</fullName>
    </recommendedName>
</protein>
<dbReference type="PANTHER" id="PTHR36766:SF30">
    <property type="entry name" value="TIR-NBS TYPE DISEASE RESISTANCE PROTEIN-RELATED"/>
    <property type="match status" value="1"/>
</dbReference>
<organism evidence="2 3">
    <name type="scientific">Brassica rapa subsp. trilocularis</name>
    <dbReference type="NCBI Taxonomy" id="1813537"/>
    <lineage>
        <taxon>Eukaryota</taxon>
        <taxon>Viridiplantae</taxon>
        <taxon>Streptophyta</taxon>
        <taxon>Embryophyta</taxon>
        <taxon>Tracheophyta</taxon>
        <taxon>Spermatophyta</taxon>
        <taxon>Magnoliopsida</taxon>
        <taxon>eudicotyledons</taxon>
        <taxon>Gunneridae</taxon>
        <taxon>Pentapetalae</taxon>
        <taxon>rosids</taxon>
        <taxon>malvids</taxon>
        <taxon>Brassicales</taxon>
        <taxon>Brassicaceae</taxon>
        <taxon>Brassiceae</taxon>
        <taxon>Brassica</taxon>
    </lineage>
</organism>
<comment type="caution">
    <text evidence="2">The sequence shown here is derived from an EMBL/GenBank/DDBJ whole genome shotgun (WGS) entry which is preliminary data.</text>
</comment>
<dbReference type="EMBL" id="JADBGQ010000008">
    <property type="protein sequence ID" value="KAG5382816.1"/>
    <property type="molecule type" value="Genomic_DNA"/>
</dbReference>
<evidence type="ECO:0000256" key="1">
    <source>
        <dbReference type="ARBA" id="ARBA00022821"/>
    </source>
</evidence>
<evidence type="ECO:0008006" key="4">
    <source>
        <dbReference type="Google" id="ProtNLM"/>
    </source>
</evidence>
<sequence length="171" mass="19420">MDFCRNLQVVPTLCNLASLQTVSIMGCNQLKKLPPDISETITSLSIVDTMLEEFSESVRPWSRLRTLSISGSVIPYQFLTQPYRVTLMLEKSGADIERIPDCIKDLLHSLEMLFIIGCPKLASLPELPTSLKVLVVWNCESLETLVPFPYDSQIKFYNFTNCFRLGPEARR</sequence>
<dbReference type="InterPro" id="IPR032675">
    <property type="entry name" value="LRR_dom_sf"/>
</dbReference>
<gene>
    <name evidence="2" type="primary">A09g502640.1_BraROA</name>
    <name evidence="2" type="ORF">IGI04_034286</name>
</gene>
<dbReference type="PROSITE" id="PS51257">
    <property type="entry name" value="PROKAR_LIPOPROTEIN"/>
    <property type="match status" value="1"/>
</dbReference>
<dbReference type="Proteomes" id="UP000823674">
    <property type="component" value="Chromosome A09"/>
</dbReference>
<evidence type="ECO:0000313" key="2">
    <source>
        <dbReference type="EMBL" id="KAG5382816.1"/>
    </source>
</evidence>
<dbReference type="SUPFAM" id="SSF52058">
    <property type="entry name" value="L domain-like"/>
    <property type="match status" value="1"/>
</dbReference>
<keyword evidence="3" id="KW-1185">Reference proteome</keyword>
<reference evidence="2 3" key="1">
    <citation type="submission" date="2021-03" db="EMBL/GenBank/DDBJ databases">
        <authorList>
            <person name="King G.J."/>
            <person name="Bancroft I."/>
            <person name="Baten A."/>
            <person name="Bloomfield J."/>
            <person name="Borpatragohain P."/>
            <person name="He Z."/>
            <person name="Irish N."/>
            <person name="Irwin J."/>
            <person name="Liu K."/>
            <person name="Mauleon R.P."/>
            <person name="Moore J."/>
            <person name="Morris R."/>
            <person name="Ostergaard L."/>
            <person name="Wang B."/>
            <person name="Wells R."/>
        </authorList>
    </citation>
    <scope>NUCLEOTIDE SEQUENCE [LARGE SCALE GENOMIC DNA]</scope>
    <source>
        <strain evidence="2">R-o-18</strain>
        <tissue evidence="2">Leaf</tissue>
    </source>
</reference>
<keyword evidence="1" id="KW-0611">Plant defense</keyword>
<proteinExistence type="predicted"/>
<accession>A0ABQ7L8A8</accession>
<name>A0ABQ7L8A8_BRACM</name>